<reference evidence="6 7" key="1">
    <citation type="journal article" date="2014" name="Antonie Van Leeuwenhoek">
        <title>Hyphomonas beringensis sp. nov. and Hyphomonas chukchiensis sp. nov., isolated from surface seawater of the Bering Sea and Chukchi Sea.</title>
        <authorList>
            <person name="Li C."/>
            <person name="Lai Q."/>
            <person name="Li G."/>
            <person name="Dong C."/>
            <person name="Wang J."/>
            <person name="Liao Y."/>
            <person name="Shao Z."/>
        </authorList>
    </citation>
    <scope>NUCLEOTIDE SEQUENCE [LARGE SCALE GENOMIC DNA]</scope>
    <source>
        <strain evidence="6 7">MHS-3</strain>
    </source>
</reference>
<dbReference type="eggNOG" id="COG1309">
    <property type="taxonomic scope" value="Bacteria"/>
</dbReference>
<dbReference type="EMBL" id="ARYH01000001">
    <property type="protein sequence ID" value="KCZ85453.1"/>
    <property type="molecule type" value="Genomic_DNA"/>
</dbReference>
<dbReference type="GO" id="GO:0003700">
    <property type="term" value="F:DNA-binding transcription factor activity"/>
    <property type="evidence" value="ECO:0007669"/>
    <property type="project" value="TreeGrafter"/>
</dbReference>
<dbReference type="InterPro" id="IPR009057">
    <property type="entry name" value="Homeodomain-like_sf"/>
</dbReference>
<dbReference type="Proteomes" id="UP000027446">
    <property type="component" value="Unassembled WGS sequence"/>
</dbReference>
<dbReference type="Gene3D" id="1.10.357.10">
    <property type="entry name" value="Tetracycline Repressor, domain 2"/>
    <property type="match status" value="1"/>
</dbReference>
<dbReference type="PANTHER" id="PTHR30055:SF234">
    <property type="entry name" value="HTH-TYPE TRANSCRIPTIONAL REGULATOR BETI"/>
    <property type="match status" value="1"/>
</dbReference>
<accession>A0A069E5R6</accession>
<name>A0A069E5R6_9PROT</name>
<dbReference type="PROSITE" id="PS01081">
    <property type="entry name" value="HTH_TETR_1"/>
    <property type="match status" value="1"/>
</dbReference>
<evidence type="ECO:0000256" key="4">
    <source>
        <dbReference type="PROSITE-ProRule" id="PRU00335"/>
    </source>
</evidence>
<dbReference type="Pfam" id="PF17918">
    <property type="entry name" value="TetR_C_15"/>
    <property type="match status" value="1"/>
</dbReference>
<dbReference type="PATRIC" id="fig|1280949.3.peg.1469"/>
<feature type="domain" description="HTH tetR-type" evidence="5">
    <location>
        <begin position="1"/>
        <end position="58"/>
    </location>
</feature>
<evidence type="ECO:0000256" key="3">
    <source>
        <dbReference type="ARBA" id="ARBA00023163"/>
    </source>
</evidence>
<feature type="DNA-binding region" description="H-T-H motif" evidence="4">
    <location>
        <begin position="21"/>
        <end position="40"/>
    </location>
</feature>
<keyword evidence="2 4" id="KW-0238">DNA-binding</keyword>
<evidence type="ECO:0000256" key="1">
    <source>
        <dbReference type="ARBA" id="ARBA00023015"/>
    </source>
</evidence>
<dbReference type="STRING" id="1280949.HAD_07210"/>
<evidence type="ECO:0000256" key="2">
    <source>
        <dbReference type="ARBA" id="ARBA00023125"/>
    </source>
</evidence>
<dbReference type="GO" id="GO:0000976">
    <property type="term" value="F:transcription cis-regulatory region binding"/>
    <property type="evidence" value="ECO:0007669"/>
    <property type="project" value="TreeGrafter"/>
</dbReference>
<dbReference type="InterPro" id="IPR041669">
    <property type="entry name" value="TetR_C_15"/>
</dbReference>
<dbReference type="PANTHER" id="PTHR30055">
    <property type="entry name" value="HTH-TYPE TRANSCRIPTIONAL REGULATOR RUTR"/>
    <property type="match status" value="1"/>
</dbReference>
<organism evidence="6 7">
    <name type="scientific">Hyphomonas adhaerens MHS-3</name>
    <dbReference type="NCBI Taxonomy" id="1280949"/>
    <lineage>
        <taxon>Bacteria</taxon>
        <taxon>Pseudomonadati</taxon>
        <taxon>Pseudomonadota</taxon>
        <taxon>Alphaproteobacteria</taxon>
        <taxon>Hyphomonadales</taxon>
        <taxon>Hyphomonadaceae</taxon>
        <taxon>Hyphomonas</taxon>
    </lineage>
</organism>
<evidence type="ECO:0000259" key="5">
    <source>
        <dbReference type="PROSITE" id="PS50977"/>
    </source>
</evidence>
<comment type="caution">
    <text evidence="6">The sequence shown here is derived from an EMBL/GenBank/DDBJ whole genome shotgun (WGS) entry which is preliminary data.</text>
</comment>
<dbReference type="InterPro" id="IPR023772">
    <property type="entry name" value="DNA-bd_HTH_TetR-type_CS"/>
</dbReference>
<sequence length="184" mass="19993">MDAILEAAARILESEGFEGYTTNAIAKRAGVSIGSLYQYFPNKDAVTAALVMADAMQLHDNVYAAAEATAGQDFRMQLNALIDVVVAHQLDRPALARLIDVEEHRLATDPELEAKHASVLALIRELLVANRIDLPFDLDVVAKDLFGMVHGMCDFAGDYGETDPDQLKARIRHAVLSYLGVPAS</sequence>
<dbReference type="SUPFAM" id="SSF46689">
    <property type="entry name" value="Homeodomain-like"/>
    <property type="match status" value="1"/>
</dbReference>
<dbReference type="PRINTS" id="PR00455">
    <property type="entry name" value="HTHTETR"/>
</dbReference>
<evidence type="ECO:0000313" key="7">
    <source>
        <dbReference type="Proteomes" id="UP000027446"/>
    </source>
</evidence>
<gene>
    <name evidence="6" type="ORF">HAD_07210</name>
</gene>
<dbReference type="InterPro" id="IPR001647">
    <property type="entry name" value="HTH_TetR"/>
</dbReference>
<dbReference type="InterPro" id="IPR050109">
    <property type="entry name" value="HTH-type_TetR-like_transc_reg"/>
</dbReference>
<keyword evidence="7" id="KW-1185">Reference proteome</keyword>
<evidence type="ECO:0000313" key="6">
    <source>
        <dbReference type="EMBL" id="KCZ85453.1"/>
    </source>
</evidence>
<proteinExistence type="predicted"/>
<protein>
    <submittedName>
        <fullName evidence="6">TetR family transcriptional regulator</fullName>
    </submittedName>
</protein>
<keyword evidence="3" id="KW-0804">Transcription</keyword>
<keyword evidence="1" id="KW-0805">Transcription regulation</keyword>
<dbReference type="Pfam" id="PF00440">
    <property type="entry name" value="TetR_N"/>
    <property type="match status" value="1"/>
</dbReference>
<dbReference type="PROSITE" id="PS50977">
    <property type="entry name" value="HTH_TETR_2"/>
    <property type="match status" value="1"/>
</dbReference>
<dbReference type="AlphaFoldDB" id="A0A069E5R6"/>